<proteinExistence type="predicted"/>
<keyword evidence="1 2" id="KW-0597">Phosphoprotein</keyword>
<dbReference type="PANTHER" id="PTHR44591">
    <property type="entry name" value="STRESS RESPONSE REGULATOR PROTEIN 1"/>
    <property type="match status" value="1"/>
</dbReference>
<dbReference type="PANTHER" id="PTHR44591:SF3">
    <property type="entry name" value="RESPONSE REGULATORY DOMAIN-CONTAINING PROTEIN"/>
    <property type="match status" value="1"/>
</dbReference>
<comment type="caution">
    <text evidence="4">The sequence shown here is derived from an EMBL/GenBank/DDBJ whole genome shotgun (WGS) entry which is preliminary data.</text>
</comment>
<feature type="modified residue" description="4-aspartylphosphate" evidence="2">
    <location>
        <position position="58"/>
    </location>
</feature>
<dbReference type="CDD" id="cd17535">
    <property type="entry name" value="REC_NarL-like"/>
    <property type="match status" value="1"/>
</dbReference>
<gene>
    <name evidence="4" type="ORF">ACFPOE_17695</name>
</gene>
<dbReference type="InterPro" id="IPR058245">
    <property type="entry name" value="NreC/VraR/RcsB-like_REC"/>
</dbReference>
<evidence type="ECO:0000259" key="3">
    <source>
        <dbReference type="PROSITE" id="PS50110"/>
    </source>
</evidence>
<dbReference type="EMBL" id="JBHSMF010000009">
    <property type="protein sequence ID" value="MFC5499383.1"/>
    <property type="molecule type" value="Genomic_DNA"/>
</dbReference>
<dbReference type="Gene3D" id="3.40.50.2300">
    <property type="match status" value="1"/>
</dbReference>
<dbReference type="InterPro" id="IPR011006">
    <property type="entry name" value="CheY-like_superfamily"/>
</dbReference>
<evidence type="ECO:0000313" key="4">
    <source>
        <dbReference type="EMBL" id="MFC5499383.1"/>
    </source>
</evidence>
<dbReference type="SMART" id="SM00448">
    <property type="entry name" value="REC"/>
    <property type="match status" value="1"/>
</dbReference>
<dbReference type="InterPro" id="IPR050595">
    <property type="entry name" value="Bact_response_regulator"/>
</dbReference>
<protein>
    <submittedName>
        <fullName evidence="4">Response regulator transcription factor</fullName>
    </submittedName>
</protein>
<organism evidence="4 5">
    <name type="scientific">Caenimonas terrae</name>
    <dbReference type="NCBI Taxonomy" id="696074"/>
    <lineage>
        <taxon>Bacteria</taxon>
        <taxon>Pseudomonadati</taxon>
        <taxon>Pseudomonadota</taxon>
        <taxon>Betaproteobacteria</taxon>
        <taxon>Burkholderiales</taxon>
        <taxon>Comamonadaceae</taxon>
        <taxon>Caenimonas</taxon>
    </lineage>
</organism>
<evidence type="ECO:0000313" key="5">
    <source>
        <dbReference type="Proteomes" id="UP001596037"/>
    </source>
</evidence>
<keyword evidence="5" id="KW-1185">Reference proteome</keyword>
<dbReference type="RefSeq" id="WP_376851607.1">
    <property type="nucleotide sequence ID" value="NZ_JBHSMF010000009.1"/>
</dbReference>
<dbReference type="SUPFAM" id="SSF52172">
    <property type="entry name" value="CheY-like"/>
    <property type="match status" value="1"/>
</dbReference>
<dbReference type="PROSITE" id="PS50110">
    <property type="entry name" value="RESPONSE_REGULATORY"/>
    <property type="match status" value="1"/>
</dbReference>
<accession>A0ABW0NHC4</accession>
<feature type="domain" description="Response regulatory" evidence="3">
    <location>
        <begin position="8"/>
        <end position="123"/>
    </location>
</feature>
<evidence type="ECO:0000256" key="1">
    <source>
        <dbReference type="ARBA" id="ARBA00022553"/>
    </source>
</evidence>
<name>A0ABW0NHC4_9BURK</name>
<dbReference type="Pfam" id="PF00072">
    <property type="entry name" value="Response_reg"/>
    <property type="match status" value="1"/>
</dbReference>
<sequence length="131" mass="13939">MPHDHPIKVFLADDSAMIRAQVAQLLAAQPVAIVGEAGTPQECIDAILASRPDVVVLDVQLEGGVGLDVLRGVRAAAPEIAFVVFSNHSAPAYRRRYLAAGASRFIDKSTEFDQLPGAVATTARMFATVRN</sequence>
<evidence type="ECO:0000256" key="2">
    <source>
        <dbReference type="PROSITE-ProRule" id="PRU00169"/>
    </source>
</evidence>
<reference evidence="5" key="1">
    <citation type="journal article" date="2019" name="Int. J. Syst. Evol. Microbiol.">
        <title>The Global Catalogue of Microorganisms (GCM) 10K type strain sequencing project: providing services to taxonomists for standard genome sequencing and annotation.</title>
        <authorList>
            <consortium name="The Broad Institute Genomics Platform"/>
            <consortium name="The Broad Institute Genome Sequencing Center for Infectious Disease"/>
            <person name="Wu L."/>
            <person name="Ma J."/>
        </authorList>
    </citation>
    <scope>NUCLEOTIDE SEQUENCE [LARGE SCALE GENOMIC DNA]</scope>
    <source>
        <strain evidence="5">CCUG 57401</strain>
    </source>
</reference>
<dbReference type="InterPro" id="IPR001789">
    <property type="entry name" value="Sig_transdc_resp-reg_receiver"/>
</dbReference>
<dbReference type="Proteomes" id="UP001596037">
    <property type="component" value="Unassembled WGS sequence"/>
</dbReference>